<dbReference type="SMART" id="SM01086">
    <property type="entry name" value="ClpB_D2-small"/>
    <property type="match status" value="1"/>
</dbReference>
<reference evidence="7 8" key="1">
    <citation type="journal article" date="2017" name="ISME J.">
        <title>Energy and carbon metabolisms in a deep terrestrial subsurface fluid microbial community.</title>
        <authorList>
            <person name="Momper L."/>
            <person name="Jungbluth S.P."/>
            <person name="Lee M.D."/>
            <person name="Amend J.P."/>
        </authorList>
    </citation>
    <scope>NUCLEOTIDE SEQUENCE [LARGE SCALE GENOMIC DNA]</scope>
    <source>
        <strain evidence="7">SURF_46</strain>
    </source>
</reference>
<evidence type="ECO:0000256" key="4">
    <source>
        <dbReference type="ARBA" id="ARBA00023186"/>
    </source>
</evidence>
<evidence type="ECO:0000313" key="8">
    <source>
        <dbReference type="Proteomes" id="UP000265540"/>
    </source>
</evidence>
<keyword evidence="3 7" id="KW-0067">ATP-binding</keyword>
<dbReference type="InterPro" id="IPR019489">
    <property type="entry name" value="Clp_ATPase_C"/>
</dbReference>
<feature type="domain" description="Clp ATPase C-terminal" evidence="6">
    <location>
        <begin position="669"/>
        <end position="757"/>
    </location>
</feature>
<gene>
    <name evidence="7" type="ORF">C4561_03265</name>
</gene>
<dbReference type="SMART" id="SM00382">
    <property type="entry name" value="AAA"/>
    <property type="match status" value="2"/>
</dbReference>
<dbReference type="GO" id="GO:0016887">
    <property type="term" value="F:ATP hydrolysis activity"/>
    <property type="evidence" value="ECO:0007669"/>
    <property type="project" value="InterPro"/>
</dbReference>
<dbReference type="Pfam" id="PF10431">
    <property type="entry name" value="ClpB_D2-small"/>
    <property type="match status" value="1"/>
</dbReference>
<accession>A0A3A4ZD62</accession>
<proteinExistence type="predicted"/>
<feature type="domain" description="AAA+ ATPase" evidence="5">
    <location>
        <begin position="161"/>
        <end position="304"/>
    </location>
</feature>
<dbReference type="InterPro" id="IPR050130">
    <property type="entry name" value="ClpA_ClpB"/>
</dbReference>
<keyword evidence="2" id="KW-0547">Nucleotide-binding</keyword>
<dbReference type="EMBL" id="QZJF01000016">
    <property type="protein sequence ID" value="RJR27153.1"/>
    <property type="molecule type" value="Genomic_DNA"/>
</dbReference>
<dbReference type="FunFam" id="3.40.50.300:FF:000025">
    <property type="entry name" value="ATP-dependent Clp protease subunit"/>
    <property type="match status" value="1"/>
</dbReference>
<keyword evidence="7" id="KW-0378">Hydrolase</keyword>
<comment type="caution">
    <text evidence="7">The sequence shown here is derived from an EMBL/GenBank/DDBJ whole genome shotgun (WGS) entry which is preliminary data.</text>
</comment>
<evidence type="ECO:0000256" key="1">
    <source>
        <dbReference type="ARBA" id="ARBA00022737"/>
    </source>
</evidence>
<evidence type="ECO:0000259" key="5">
    <source>
        <dbReference type="SMART" id="SM00382"/>
    </source>
</evidence>
<evidence type="ECO:0000256" key="2">
    <source>
        <dbReference type="ARBA" id="ARBA00022741"/>
    </source>
</evidence>
<dbReference type="PANTHER" id="PTHR11638:SF18">
    <property type="entry name" value="HEAT SHOCK PROTEIN 104"/>
    <property type="match status" value="1"/>
</dbReference>
<evidence type="ECO:0000259" key="6">
    <source>
        <dbReference type="SMART" id="SM01086"/>
    </source>
</evidence>
<dbReference type="InterPro" id="IPR041546">
    <property type="entry name" value="ClpA/ClpB_AAA_lid"/>
</dbReference>
<keyword evidence="7" id="KW-0645">Protease</keyword>
<dbReference type="Gene3D" id="1.10.8.60">
    <property type="match status" value="2"/>
</dbReference>
<dbReference type="GO" id="GO:0008233">
    <property type="term" value="F:peptidase activity"/>
    <property type="evidence" value="ECO:0007669"/>
    <property type="project" value="UniProtKB-KW"/>
</dbReference>
<dbReference type="PANTHER" id="PTHR11638">
    <property type="entry name" value="ATP-DEPENDENT CLP PROTEASE"/>
    <property type="match status" value="1"/>
</dbReference>
<dbReference type="GO" id="GO:0005524">
    <property type="term" value="F:ATP binding"/>
    <property type="evidence" value="ECO:0007669"/>
    <property type="project" value="UniProtKB-KW"/>
</dbReference>
<feature type="domain" description="AAA+ ATPase" evidence="5">
    <location>
        <begin position="496"/>
        <end position="670"/>
    </location>
</feature>
<dbReference type="InterPro" id="IPR003593">
    <property type="entry name" value="AAA+_ATPase"/>
</dbReference>
<dbReference type="SUPFAM" id="SSF52540">
    <property type="entry name" value="P-loop containing nucleoside triphosphate hydrolases"/>
    <property type="match status" value="2"/>
</dbReference>
<protein>
    <submittedName>
        <fullName evidence="7">ATP-dependent Clp protease ATP-binding subunit</fullName>
    </submittedName>
</protein>
<evidence type="ECO:0000256" key="3">
    <source>
        <dbReference type="ARBA" id="ARBA00022840"/>
    </source>
</evidence>
<dbReference type="Gene3D" id="4.10.860.10">
    <property type="entry name" value="UVR domain"/>
    <property type="match status" value="1"/>
</dbReference>
<dbReference type="Pfam" id="PF07724">
    <property type="entry name" value="AAA_2"/>
    <property type="match status" value="1"/>
</dbReference>
<keyword evidence="1" id="KW-0677">Repeat</keyword>
<dbReference type="InterPro" id="IPR003959">
    <property type="entry name" value="ATPase_AAA_core"/>
</dbReference>
<dbReference type="GO" id="GO:0006508">
    <property type="term" value="P:proteolysis"/>
    <property type="evidence" value="ECO:0007669"/>
    <property type="project" value="UniProtKB-KW"/>
</dbReference>
<dbReference type="InterPro" id="IPR027417">
    <property type="entry name" value="P-loop_NTPase"/>
</dbReference>
<dbReference type="AlphaFoldDB" id="A0A3A4ZD62"/>
<organism evidence="7 8">
    <name type="scientific">candidate division WWE3 bacterium</name>
    <dbReference type="NCBI Taxonomy" id="2053526"/>
    <lineage>
        <taxon>Bacteria</taxon>
        <taxon>Katanobacteria</taxon>
    </lineage>
</organism>
<keyword evidence="4" id="KW-0143">Chaperone</keyword>
<name>A0A3A4ZD62_UNCKA</name>
<dbReference type="PRINTS" id="PR00300">
    <property type="entry name" value="CLPPROTEASEA"/>
</dbReference>
<dbReference type="InterPro" id="IPR001270">
    <property type="entry name" value="ClpA/B"/>
</dbReference>
<evidence type="ECO:0000313" key="7">
    <source>
        <dbReference type="EMBL" id="RJR27153.1"/>
    </source>
</evidence>
<dbReference type="CDD" id="cd19499">
    <property type="entry name" value="RecA-like_ClpB_Hsp104-like"/>
    <property type="match status" value="1"/>
</dbReference>
<dbReference type="GO" id="GO:0034605">
    <property type="term" value="P:cellular response to heat"/>
    <property type="evidence" value="ECO:0007669"/>
    <property type="project" value="TreeGrafter"/>
</dbReference>
<sequence length="764" mass="86162">MILNRLTDRAKTALFELPKRKKVSCVEVLNSIKKAEGMGSYLISSLPNIHLPKEKTVDTEKLIKEAYYQSVKFEHPYVGTEHLLIGLLKLSSSRDINKVKLELIKLNVFPNTVKNMEKGKKTPILDSFSENLNQNAIKTLDRPLIHRTEYDTLVTSLLLKNTSNVLLIGDAGVGKRTLIELLARNITSLNVPPTLAGYQVVDFDLVSFLTSVFNKGGIDLGLAALSDELRSLGRVIFSIKNFQNIFFATSSGIALPMFYSMFKSVLEATDSKLIATMNTSLYEKVIGENDHIIEDFTIVEVKESTERETIKILEANARQLGDFHNVKIPPEVIKHIYKKARIGSGDNKFPQRGIDLMDHSCSYVILKKSKIPQSYKKLVDKSFEVLNSLDEHVERGQYDTALKLRNDLRGLETKLVNKEEKIFIGESLVLRVEDVNEAVNTFSDDKRDDVDKIGVAKLSTLSDNIKKKIIGQDHAVDTVVKSIIRARLGLRSRKRTMGNFLFLGPTGVGKTELAKVLADEFYGEKSLIRLDMSDFSEKHNVARLIGAPPGYVGYGEGGELTSKIENRPDSVVLFDEIEKAHPDVLNILLQIMEEAELSDAKGNVFDFSKAVVILTSNLGTEILHNSQIGFEDKNLSDKSVEGRLRFNLKKILKPELINRFDDIIIFRKLRRESQLRVLEVLIKDITTTLGLQRIKLRVSNSTKNHILKTGYSEEYGARALKRTLEKELLDKIAEFLLKHRSKPVELTIDIENNDVIVKSKIKKK</sequence>
<dbReference type="Proteomes" id="UP000265540">
    <property type="component" value="Unassembled WGS sequence"/>
</dbReference>
<dbReference type="Gene3D" id="3.40.50.300">
    <property type="entry name" value="P-loop containing nucleotide triphosphate hydrolases"/>
    <property type="match status" value="2"/>
</dbReference>
<dbReference type="GO" id="GO:0005737">
    <property type="term" value="C:cytoplasm"/>
    <property type="evidence" value="ECO:0007669"/>
    <property type="project" value="TreeGrafter"/>
</dbReference>
<dbReference type="Pfam" id="PF17871">
    <property type="entry name" value="AAA_lid_9"/>
    <property type="match status" value="1"/>
</dbReference>